<dbReference type="Proteomes" id="UP000075324">
    <property type="component" value="Unassembled WGS sequence"/>
</dbReference>
<dbReference type="EMBL" id="LQYW01000161">
    <property type="protein sequence ID" value="KYD24059.1"/>
    <property type="molecule type" value="Genomic_DNA"/>
</dbReference>
<name>A0A150MI67_9BACL</name>
<comment type="caution">
    <text evidence="1">The sequence shown here is derived from an EMBL/GenBank/DDBJ whole genome shotgun (WGS) entry which is preliminary data.</text>
</comment>
<organism evidence="1 2">
    <name type="scientific">Parageobacillus toebii</name>
    <dbReference type="NCBI Taxonomy" id="153151"/>
    <lineage>
        <taxon>Bacteria</taxon>
        <taxon>Bacillati</taxon>
        <taxon>Bacillota</taxon>
        <taxon>Bacilli</taxon>
        <taxon>Bacillales</taxon>
        <taxon>Anoxybacillaceae</taxon>
        <taxon>Parageobacillus</taxon>
    </lineage>
</organism>
<accession>A0A150MI67</accession>
<gene>
    <name evidence="1" type="ORF">B4110_3488</name>
</gene>
<reference evidence="1 2" key="1">
    <citation type="submission" date="2016-01" db="EMBL/GenBank/DDBJ databases">
        <title>Draft Genome Sequences of Seven Thermophilic Sporeformers Isolated from Foods.</title>
        <authorList>
            <person name="Berendsen E.M."/>
            <person name="Wells-Bennik M.H."/>
            <person name="Krawcyk A.O."/>
            <person name="De Jong A."/>
            <person name="Holsappel S."/>
            <person name="Eijlander R.T."/>
            <person name="Kuipers O.P."/>
        </authorList>
    </citation>
    <scope>NUCLEOTIDE SEQUENCE [LARGE SCALE GENOMIC DNA]</scope>
    <source>
        <strain evidence="1 2">B4110</strain>
    </source>
</reference>
<proteinExistence type="predicted"/>
<dbReference type="AlphaFoldDB" id="A0A150MI67"/>
<sequence length="38" mass="4236">MTVLVRNRGKGEVIINEHEEGCKKINISIPIKGMETVV</sequence>
<evidence type="ECO:0000313" key="2">
    <source>
        <dbReference type="Proteomes" id="UP000075324"/>
    </source>
</evidence>
<evidence type="ECO:0000313" key="1">
    <source>
        <dbReference type="EMBL" id="KYD24059.1"/>
    </source>
</evidence>
<protein>
    <submittedName>
        <fullName evidence="1">Uncharacterized protein</fullName>
    </submittedName>
</protein>